<reference evidence="4" key="1">
    <citation type="submission" date="2020-10" db="EMBL/GenBank/DDBJ databases">
        <authorList>
            <person name="Gilroy R."/>
        </authorList>
    </citation>
    <scope>NUCLEOTIDE SEQUENCE</scope>
    <source>
        <strain evidence="4">ChiHecec3B27-6122</strain>
    </source>
</reference>
<dbReference type="GO" id="GO:0005829">
    <property type="term" value="C:cytosol"/>
    <property type="evidence" value="ECO:0007669"/>
    <property type="project" value="TreeGrafter"/>
</dbReference>
<dbReference type="Gene3D" id="3.90.79.10">
    <property type="entry name" value="Nucleoside Triphosphate Pyrophosphohydrolase"/>
    <property type="match status" value="1"/>
</dbReference>
<dbReference type="PANTHER" id="PTHR11839">
    <property type="entry name" value="UDP/ADP-SUGAR PYROPHOSPHATASE"/>
    <property type="match status" value="1"/>
</dbReference>
<dbReference type="EMBL" id="DVJS01000172">
    <property type="protein sequence ID" value="HIS97709.1"/>
    <property type="molecule type" value="Genomic_DNA"/>
</dbReference>
<evidence type="ECO:0000256" key="1">
    <source>
        <dbReference type="ARBA" id="ARBA00001946"/>
    </source>
</evidence>
<evidence type="ECO:0000313" key="5">
    <source>
        <dbReference type="Proteomes" id="UP000886876"/>
    </source>
</evidence>
<keyword evidence="2 4" id="KW-0378">Hydrolase</keyword>
<organism evidence="4 5">
    <name type="scientific">Candidatus Scatomorpha pullistercoris</name>
    <dbReference type="NCBI Taxonomy" id="2840929"/>
    <lineage>
        <taxon>Bacteria</taxon>
        <taxon>Bacillati</taxon>
        <taxon>Bacillota</taxon>
        <taxon>Clostridia</taxon>
        <taxon>Eubacteriales</taxon>
        <taxon>Candidatus Scatomorpha</taxon>
    </lineage>
</organism>
<dbReference type="Pfam" id="PF00293">
    <property type="entry name" value="NUDIX"/>
    <property type="match status" value="1"/>
</dbReference>
<dbReference type="InterPro" id="IPR015797">
    <property type="entry name" value="NUDIX_hydrolase-like_dom_sf"/>
</dbReference>
<accession>A0A9D1G6Q6</accession>
<feature type="non-terminal residue" evidence="4">
    <location>
        <position position="166"/>
    </location>
</feature>
<dbReference type="InterPro" id="IPR000086">
    <property type="entry name" value="NUDIX_hydrolase_dom"/>
</dbReference>
<dbReference type="Proteomes" id="UP000886876">
    <property type="component" value="Unassembled WGS sequence"/>
</dbReference>
<sequence length="166" mass="18545">MMSYEKTIEQNTVYEGVIVNVRRDKAELVNGSVVGREVVEHPGGVTVIPVEPDGTVWCVRQFRYPFGREMLEVPAGKLERGEDPYDCGIRELSEETGLTADEFIYLGPCCTSPGFSTEVLHIYLALGLHQGSMHLDPDEFLNVEKYSLDELTEKVMSGEIDDAKTI</sequence>
<evidence type="ECO:0000256" key="2">
    <source>
        <dbReference type="ARBA" id="ARBA00022801"/>
    </source>
</evidence>
<proteinExistence type="predicted"/>
<name>A0A9D1G6Q6_9FIRM</name>
<dbReference type="GO" id="GO:0016787">
    <property type="term" value="F:hydrolase activity"/>
    <property type="evidence" value="ECO:0007669"/>
    <property type="project" value="UniProtKB-KW"/>
</dbReference>
<dbReference type="AlphaFoldDB" id="A0A9D1G6Q6"/>
<dbReference type="GO" id="GO:0006753">
    <property type="term" value="P:nucleoside phosphate metabolic process"/>
    <property type="evidence" value="ECO:0007669"/>
    <property type="project" value="TreeGrafter"/>
</dbReference>
<dbReference type="GO" id="GO:0019693">
    <property type="term" value="P:ribose phosphate metabolic process"/>
    <property type="evidence" value="ECO:0007669"/>
    <property type="project" value="TreeGrafter"/>
</dbReference>
<gene>
    <name evidence="4" type="ORF">IAD42_07025</name>
</gene>
<comment type="caution">
    <text evidence="4">The sequence shown here is derived from an EMBL/GenBank/DDBJ whole genome shotgun (WGS) entry which is preliminary data.</text>
</comment>
<comment type="cofactor">
    <cofactor evidence="1">
        <name>Mg(2+)</name>
        <dbReference type="ChEBI" id="CHEBI:18420"/>
    </cofactor>
</comment>
<dbReference type="PANTHER" id="PTHR11839:SF18">
    <property type="entry name" value="NUDIX HYDROLASE DOMAIN-CONTAINING PROTEIN"/>
    <property type="match status" value="1"/>
</dbReference>
<dbReference type="PROSITE" id="PS51462">
    <property type="entry name" value="NUDIX"/>
    <property type="match status" value="1"/>
</dbReference>
<protein>
    <submittedName>
        <fullName evidence="4">NUDIX hydrolase</fullName>
    </submittedName>
</protein>
<dbReference type="SUPFAM" id="SSF55811">
    <property type="entry name" value="Nudix"/>
    <property type="match status" value="1"/>
</dbReference>
<feature type="domain" description="Nudix hydrolase" evidence="3">
    <location>
        <begin position="40"/>
        <end position="166"/>
    </location>
</feature>
<evidence type="ECO:0000259" key="3">
    <source>
        <dbReference type="PROSITE" id="PS51462"/>
    </source>
</evidence>
<evidence type="ECO:0000313" key="4">
    <source>
        <dbReference type="EMBL" id="HIS97709.1"/>
    </source>
</evidence>
<reference evidence="4" key="2">
    <citation type="journal article" date="2021" name="PeerJ">
        <title>Extensive microbial diversity within the chicken gut microbiome revealed by metagenomics and culture.</title>
        <authorList>
            <person name="Gilroy R."/>
            <person name="Ravi A."/>
            <person name="Getino M."/>
            <person name="Pursley I."/>
            <person name="Horton D.L."/>
            <person name="Alikhan N.F."/>
            <person name="Baker D."/>
            <person name="Gharbi K."/>
            <person name="Hall N."/>
            <person name="Watson M."/>
            <person name="Adriaenssens E.M."/>
            <person name="Foster-Nyarko E."/>
            <person name="Jarju S."/>
            <person name="Secka A."/>
            <person name="Antonio M."/>
            <person name="Oren A."/>
            <person name="Chaudhuri R.R."/>
            <person name="La Ragione R."/>
            <person name="Hildebrand F."/>
            <person name="Pallen M.J."/>
        </authorList>
    </citation>
    <scope>NUCLEOTIDE SEQUENCE</scope>
    <source>
        <strain evidence="4">ChiHecec3B27-6122</strain>
    </source>
</reference>